<evidence type="ECO:0000313" key="3">
    <source>
        <dbReference type="Proteomes" id="UP000765509"/>
    </source>
</evidence>
<organism evidence="2 3">
    <name type="scientific">Austropuccinia psidii MF-1</name>
    <dbReference type="NCBI Taxonomy" id="1389203"/>
    <lineage>
        <taxon>Eukaryota</taxon>
        <taxon>Fungi</taxon>
        <taxon>Dikarya</taxon>
        <taxon>Basidiomycota</taxon>
        <taxon>Pucciniomycotina</taxon>
        <taxon>Pucciniomycetes</taxon>
        <taxon>Pucciniales</taxon>
        <taxon>Sphaerophragmiaceae</taxon>
        <taxon>Austropuccinia</taxon>
    </lineage>
</organism>
<accession>A0A9Q3KIF7</accession>
<dbReference type="Proteomes" id="UP000765509">
    <property type="component" value="Unassembled WGS sequence"/>
</dbReference>
<name>A0A9Q3KIF7_9BASI</name>
<feature type="compositionally biased region" description="Polar residues" evidence="1">
    <location>
        <begin position="41"/>
        <end position="58"/>
    </location>
</feature>
<reference evidence="2" key="1">
    <citation type="submission" date="2021-03" db="EMBL/GenBank/DDBJ databases">
        <title>Draft genome sequence of rust myrtle Austropuccinia psidii MF-1, a brazilian biotype.</title>
        <authorList>
            <person name="Quecine M.C."/>
            <person name="Pachon D.M.R."/>
            <person name="Bonatelli M.L."/>
            <person name="Correr F.H."/>
            <person name="Franceschini L.M."/>
            <person name="Leite T.F."/>
            <person name="Margarido G.R.A."/>
            <person name="Almeida C.A."/>
            <person name="Ferrarezi J.A."/>
            <person name="Labate C.A."/>
        </authorList>
    </citation>
    <scope>NUCLEOTIDE SEQUENCE</scope>
    <source>
        <strain evidence="2">MF-1</strain>
    </source>
</reference>
<feature type="compositionally biased region" description="Basic and acidic residues" evidence="1">
    <location>
        <begin position="30"/>
        <end position="40"/>
    </location>
</feature>
<gene>
    <name evidence="2" type="ORF">O181_120037</name>
</gene>
<proteinExistence type="predicted"/>
<dbReference type="OrthoDB" id="2506917at2759"/>
<sequence length="340" mass="38025">MVSQSHASDFPPISTVEEQTHQENLPNTESPHHNPSEQSDHSNICESSSNLPISNETPIGSRADVHQVSPIISAGGINVTTNTQEIQSTIQHHKTHTLLVSSPLLHAPTPGLNNFNQEVDFQTQNPPTFEETQQSAISQPASPPNFEFSIFSNEFCPQFYKIFQMFNSGQPTQAKYQTTFEAINSLVEWRLQSLGFEKPAQGNFDFNQCSSSYTKWIDELSDHSSPFLNATKAGFYVSPQIFNMQIYDDITSPEPSISIPFSLEPHICNEKHPETIFVRHLIYMAQPCHFTIISWEKLIAASISATMDGFCIPKPPMTAPTTPGKVHAYLDMLTHFEGLK</sequence>
<dbReference type="EMBL" id="AVOT02107257">
    <property type="protein sequence ID" value="MBW0580322.1"/>
    <property type="molecule type" value="Genomic_DNA"/>
</dbReference>
<keyword evidence="3" id="KW-1185">Reference proteome</keyword>
<feature type="region of interest" description="Disordered" evidence="1">
    <location>
        <begin position="1"/>
        <end position="60"/>
    </location>
</feature>
<evidence type="ECO:0000256" key="1">
    <source>
        <dbReference type="SAM" id="MobiDB-lite"/>
    </source>
</evidence>
<dbReference type="AlphaFoldDB" id="A0A9Q3KIF7"/>
<protein>
    <submittedName>
        <fullName evidence="2">Uncharacterized protein</fullName>
    </submittedName>
</protein>
<comment type="caution">
    <text evidence="2">The sequence shown here is derived from an EMBL/GenBank/DDBJ whole genome shotgun (WGS) entry which is preliminary data.</text>
</comment>
<evidence type="ECO:0000313" key="2">
    <source>
        <dbReference type="EMBL" id="MBW0580322.1"/>
    </source>
</evidence>